<name>A0A9P6ZHR3_9AGAM</name>
<sequence length="88" mass="9465">MYFSFPRYIRGSLIPFVQCVLHLSSLSICATALSGLCTGSFIHKTCSAKSITPISKSPSEPPCQCAGHVLMVTMSKWAVTDSCAFCGR</sequence>
<proteinExistence type="predicted"/>
<gene>
    <name evidence="1" type="ORF">EV702DRAFT_784163</name>
</gene>
<reference evidence="1" key="1">
    <citation type="journal article" date="2020" name="New Phytol.">
        <title>Comparative genomics reveals dynamic genome evolution in host specialist ectomycorrhizal fungi.</title>
        <authorList>
            <person name="Lofgren L.A."/>
            <person name="Nguyen N.H."/>
            <person name="Vilgalys R."/>
            <person name="Ruytinx J."/>
            <person name="Liao H.L."/>
            <person name="Branco S."/>
            <person name="Kuo A."/>
            <person name="LaButti K."/>
            <person name="Lipzen A."/>
            <person name="Andreopoulos W."/>
            <person name="Pangilinan J."/>
            <person name="Riley R."/>
            <person name="Hundley H."/>
            <person name="Na H."/>
            <person name="Barry K."/>
            <person name="Grigoriev I.V."/>
            <person name="Stajich J.E."/>
            <person name="Kennedy P.G."/>
        </authorList>
    </citation>
    <scope>NUCLEOTIDE SEQUENCE</scope>
    <source>
        <strain evidence="1">DOB743</strain>
    </source>
</reference>
<keyword evidence="2" id="KW-1185">Reference proteome</keyword>
<dbReference type="OrthoDB" id="2705979at2759"/>
<evidence type="ECO:0000313" key="1">
    <source>
        <dbReference type="EMBL" id="KAG1766833.1"/>
    </source>
</evidence>
<comment type="caution">
    <text evidence="1">The sequence shown here is derived from an EMBL/GenBank/DDBJ whole genome shotgun (WGS) entry which is preliminary data.</text>
</comment>
<organism evidence="1 2">
    <name type="scientific">Suillus placidus</name>
    <dbReference type="NCBI Taxonomy" id="48579"/>
    <lineage>
        <taxon>Eukaryota</taxon>
        <taxon>Fungi</taxon>
        <taxon>Dikarya</taxon>
        <taxon>Basidiomycota</taxon>
        <taxon>Agaricomycotina</taxon>
        <taxon>Agaricomycetes</taxon>
        <taxon>Agaricomycetidae</taxon>
        <taxon>Boletales</taxon>
        <taxon>Suillineae</taxon>
        <taxon>Suillaceae</taxon>
        <taxon>Suillus</taxon>
    </lineage>
</organism>
<protein>
    <submittedName>
        <fullName evidence="1">Uncharacterized protein</fullName>
    </submittedName>
</protein>
<dbReference type="EMBL" id="JABBWD010000092">
    <property type="protein sequence ID" value="KAG1766833.1"/>
    <property type="molecule type" value="Genomic_DNA"/>
</dbReference>
<evidence type="ECO:0000313" key="2">
    <source>
        <dbReference type="Proteomes" id="UP000714275"/>
    </source>
</evidence>
<accession>A0A9P6ZHR3</accession>
<dbReference type="Proteomes" id="UP000714275">
    <property type="component" value="Unassembled WGS sequence"/>
</dbReference>
<dbReference type="AlphaFoldDB" id="A0A9P6ZHR3"/>